<protein>
    <submittedName>
        <fullName evidence="1">Uncharacterized protein</fullName>
    </submittedName>
</protein>
<dbReference type="EMBL" id="AOIV01000002">
    <property type="protein sequence ID" value="ELZ35089.1"/>
    <property type="molecule type" value="Genomic_DNA"/>
</dbReference>
<dbReference type="AlphaFoldDB" id="M0DLS3"/>
<comment type="caution">
    <text evidence="1">The sequence shown here is derived from an EMBL/GenBank/DDBJ whole genome shotgun (WGS) entry which is preliminary data.</text>
</comment>
<evidence type="ECO:0000313" key="1">
    <source>
        <dbReference type="EMBL" id="ELZ35089.1"/>
    </source>
</evidence>
<sequence length="207" mass="21646">MADLSARVRVVAAALLVLLALVAPAYGVLALGDVSAAEFQSSTTGSTATASTTTNGSDPVVANATLVVRAPDSVRPHLEQSLSESFAEHGFDVTVASEIPDDGSPVLVVAVDSWNARWNPATPSATIEWRAAFDANGHEEHVAAALANDPIRFDSRNGSDVVAAGDYRLDDRGTGLVSRPAYDRHLVAAVSEETARRMLDAIPREAA</sequence>
<keyword evidence="2" id="KW-1185">Reference proteome</keyword>
<accession>M0DLS3</accession>
<reference evidence="1 2" key="1">
    <citation type="journal article" date="2014" name="PLoS Genet.">
        <title>Phylogenetically driven sequencing of extremely halophilic archaea reveals strategies for static and dynamic osmo-response.</title>
        <authorList>
            <person name="Becker E.A."/>
            <person name="Seitzer P.M."/>
            <person name="Tritt A."/>
            <person name="Larsen D."/>
            <person name="Krusor M."/>
            <person name="Yao A.I."/>
            <person name="Wu D."/>
            <person name="Madern D."/>
            <person name="Eisen J.A."/>
            <person name="Darling A.E."/>
            <person name="Facciotti M.T."/>
        </authorList>
    </citation>
    <scope>NUCLEOTIDE SEQUENCE [LARGE SCALE GENOMIC DNA]</scope>
    <source>
        <strain evidence="1 2">JCM 14848</strain>
    </source>
</reference>
<gene>
    <name evidence="1" type="ORF">C474_00415</name>
</gene>
<dbReference type="RefSeq" id="WP_008382855.1">
    <property type="nucleotide sequence ID" value="NZ_AOIV01000002.1"/>
</dbReference>
<proteinExistence type="predicted"/>
<dbReference type="Proteomes" id="UP000011513">
    <property type="component" value="Unassembled WGS sequence"/>
</dbReference>
<dbReference type="OrthoDB" id="282610at2157"/>
<organism evidence="1 2">
    <name type="scientific">Halogeometricum pallidum JCM 14848</name>
    <dbReference type="NCBI Taxonomy" id="1227487"/>
    <lineage>
        <taxon>Archaea</taxon>
        <taxon>Methanobacteriati</taxon>
        <taxon>Methanobacteriota</taxon>
        <taxon>Stenosarchaea group</taxon>
        <taxon>Halobacteria</taxon>
        <taxon>Halobacteriales</taxon>
        <taxon>Haloferacaceae</taxon>
        <taxon>Halogeometricum</taxon>
    </lineage>
</organism>
<evidence type="ECO:0000313" key="2">
    <source>
        <dbReference type="Proteomes" id="UP000011513"/>
    </source>
</evidence>
<dbReference type="InParanoid" id="M0DLS3"/>
<name>M0DLS3_HALPD</name>